<dbReference type="Pfam" id="PF04865">
    <property type="entry name" value="Baseplate_J"/>
    <property type="match status" value="1"/>
</dbReference>
<accession>A0ABX6MD76</accession>
<evidence type="ECO:0000259" key="1">
    <source>
        <dbReference type="Pfam" id="PF04865"/>
    </source>
</evidence>
<evidence type="ECO:0000313" key="3">
    <source>
        <dbReference type="EMBL" id="QJD91812.1"/>
    </source>
</evidence>
<evidence type="ECO:0000259" key="2">
    <source>
        <dbReference type="Pfam" id="PF26078"/>
    </source>
</evidence>
<protein>
    <submittedName>
        <fullName evidence="3">Baseplate J/gp47 family protein</fullName>
    </submittedName>
</protein>
<proteinExistence type="predicted"/>
<dbReference type="RefSeq" id="WP_169113129.1">
    <property type="nucleotide sequence ID" value="NZ_CP051684.1"/>
</dbReference>
<dbReference type="InterPro" id="IPR052399">
    <property type="entry name" value="Phage_Baseplate_Assmbl_Protein"/>
</dbReference>
<dbReference type="InterPro" id="IPR006949">
    <property type="entry name" value="Barrel_Baseplate_J-like"/>
</dbReference>
<gene>
    <name evidence="3" type="ORF">HH213_17980</name>
</gene>
<keyword evidence="4" id="KW-1185">Reference proteome</keyword>
<dbReference type="PANTHER" id="PTHR37829:SF3">
    <property type="entry name" value="PROTEIN JAYE-RELATED"/>
    <property type="match status" value="1"/>
</dbReference>
<dbReference type="Pfam" id="PF26078">
    <property type="entry name" value="Baseplate_J_M"/>
    <property type="match status" value="1"/>
</dbReference>
<dbReference type="EMBL" id="CP051684">
    <property type="protein sequence ID" value="QJD91812.1"/>
    <property type="molecule type" value="Genomic_DNA"/>
</dbReference>
<feature type="domain" description="Baseplate protein J-like barrel" evidence="1">
    <location>
        <begin position="91"/>
        <end position="176"/>
    </location>
</feature>
<feature type="domain" description="Baseplate J-like central" evidence="2">
    <location>
        <begin position="198"/>
        <end position="255"/>
    </location>
</feature>
<name>A0ABX6MD76_9BURK</name>
<dbReference type="InterPro" id="IPR058531">
    <property type="entry name" value="Baseplate_J_M"/>
</dbReference>
<reference evidence="3 4" key="1">
    <citation type="submission" date="2020-04" db="EMBL/GenBank/DDBJ databases">
        <title>Genome sequencing of novel species.</title>
        <authorList>
            <person name="Heo J."/>
            <person name="Kim S.-J."/>
            <person name="Kim J.-S."/>
            <person name="Hong S.-B."/>
            <person name="Kwon S.-W."/>
        </authorList>
    </citation>
    <scope>NUCLEOTIDE SEQUENCE [LARGE SCALE GENOMIC DNA]</scope>
    <source>
        <strain evidence="3 4">AF9R3</strain>
    </source>
</reference>
<organism evidence="3 4">
    <name type="scientific">Duganella dendranthematis</name>
    <dbReference type="NCBI Taxonomy" id="2728021"/>
    <lineage>
        <taxon>Bacteria</taxon>
        <taxon>Pseudomonadati</taxon>
        <taxon>Pseudomonadota</taxon>
        <taxon>Betaproteobacteria</taxon>
        <taxon>Burkholderiales</taxon>
        <taxon>Oxalobacteraceae</taxon>
        <taxon>Telluria group</taxon>
        <taxon>Duganella</taxon>
    </lineage>
</organism>
<dbReference type="Proteomes" id="UP000503117">
    <property type="component" value="Chromosome"/>
</dbReference>
<sequence length="371" mass="36828">MPYARPTLSGLQETVASDIAASLKGSDALLRFSNLGITGRAQAGLANMHYGYLDWIAKQAVPFTCTDEFLEGWAALKGVFRQPPTSAAGVVTFSGAAGKSIPVGAGLARSDGVAFVSTSAAVVAADGTVAVPVAAVADPAGLAGAFGNTPVGATMTLSQSIAGIQSTGAVSAEIKGGADLEGSDSLRSRMLAAYQQAPQGGGLSDYESWAKAVPGVTRAWCVPNGFGVGTVVIFTMFDEVRASGGGFPQGTDGVAAAERRGLPASGDQLVVANVLYSVQAVVGLVYAAAPTALAVDLTIQGLPPSVQSAASAAVAATLLTLGRPGGTIPYGALWSAIATAANGNAFTVTPTADIVCGFGQLPVVGTISYGG</sequence>
<evidence type="ECO:0000313" key="4">
    <source>
        <dbReference type="Proteomes" id="UP000503117"/>
    </source>
</evidence>
<dbReference type="PANTHER" id="PTHR37829">
    <property type="entry name" value="PHAGE-LIKE ELEMENT PBSX PROTEIN XKDT"/>
    <property type="match status" value="1"/>
</dbReference>